<reference evidence="2 3" key="1">
    <citation type="submission" date="2022-05" db="EMBL/GenBank/DDBJ databases">
        <title>Genome Sequencing of Bee-Associated Microbes.</title>
        <authorList>
            <person name="Dunlap C."/>
        </authorList>
    </citation>
    <scope>NUCLEOTIDE SEQUENCE [LARGE SCALE GENOMIC DNA]</scope>
    <source>
        <strain evidence="2 3">NRRL B-14421</strain>
    </source>
</reference>
<evidence type="ECO:0000313" key="2">
    <source>
        <dbReference type="EMBL" id="MCY9697112.1"/>
    </source>
</evidence>
<proteinExistence type="predicted"/>
<feature type="transmembrane region" description="Helical" evidence="1">
    <location>
        <begin position="65"/>
        <end position="89"/>
    </location>
</feature>
<dbReference type="Proteomes" id="UP001527099">
    <property type="component" value="Unassembled WGS sequence"/>
</dbReference>
<evidence type="ECO:0000313" key="3">
    <source>
        <dbReference type="Proteomes" id="UP001527099"/>
    </source>
</evidence>
<dbReference type="RefSeq" id="WP_268617970.1">
    <property type="nucleotide sequence ID" value="NZ_JAMDMX010000125.1"/>
</dbReference>
<protein>
    <submittedName>
        <fullName evidence="2">Uncharacterized protein</fullName>
    </submittedName>
</protein>
<comment type="caution">
    <text evidence="2">The sequence shown here is derived from an EMBL/GenBank/DDBJ whole genome shotgun (WGS) entry which is preliminary data.</text>
</comment>
<dbReference type="EMBL" id="JAMDMX010000125">
    <property type="protein sequence ID" value="MCY9697112.1"/>
    <property type="molecule type" value="Genomic_DNA"/>
</dbReference>
<accession>A0ABT4GLM5</accession>
<keyword evidence="1" id="KW-0472">Membrane</keyword>
<keyword evidence="1" id="KW-1133">Transmembrane helix</keyword>
<keyword evidence="3" id="KW-1185">Reference proteome</keyword>
<gene>
    <name evidence="2" type="ORF">M5X19_30250</name>
</gene>
<keyword evidence="1" id="KW-0812">Transmembrane</keyword>
<name>A0ABT4GLM5_9BACL</name>
<evidence type="ECO:0000256" key="1">
    <source>
        <dbReference type="SAM" id="Phobius"/>
    </source>
</evidence>
<sequence>MESGDDKKKEHREITYHVGWKKGKIEWNEGASEALAVKSSMEDECHIGEKRLQLLWLPAMGLPSWLLLPLLYSLPVFCFLLTLILIYGLRHG</sequence>
<organism evidence="2 3">
    <name type="scientific">Paenibacillus alginolyticus</name>
    <dbReference type="NCBI Taxonomy" id="59839"/>
    <lineage>
        <taxon>Bacteria</taxon>
        <taxon>Bacillati</taxon>
        <taxon>Bacillota</taxon>
        <taxon>Bacilli</taxon>
        <taxon>Bacillales</taxon>
        <taxon>Paenibacillaceae</taxon>
        <taxon>Paenibacillus</taxon>
    </lineage>
</organism>